<protein>
    <recommendedName>
        <fullName evidence="2">OmpA-like domain-containing protein</fullName>
    </recommendedName>
</protein>
<proteinExistence type="predicted"/>
<organism evidence="3">
    <name type="scientific">bioreactor metagenome</name>
    <dbReference type="NCBI Taxonomy" id="1076179"/>
    <lineage>
        <taxon>unclassified sequences</taxon>
        <taxon>metagenomes</taxon>
        <taxon>ecological metagenomes</taxon>
    </lineage>
</organism>
<accession>A0A645CJB9</accession>
<dbReference type="InterPro" id="IPR036737">
    <property type="entry name" value="OmpA-like_sf"/>
</dbReference>
<dbReference type="PROSITE" id="PS51123">
    <property type="entry name" value="OMPA_2"/>
    <property type="match status" value="1"/>
</dbReference>
<dbReference type="AlphaFoldDB" id="A0A645CJB9"/>
<feature type="domain" description="OmpA-like" evidence="2">
    <location>
        <begin position="1"/>
        <end position="35"/>
    </location>
</feature>
<feature type="region of interest" description="Disordered" evidence="1">
    <location>
        <begin position="1"/>
        <end position="22"/>
    </location>
</feature>
<evidence type="ECO:0000313" key="3">
    <source>
        <dbReference type="EMBL" id="MPM76862.1"/>
    </source>
</evidence>
<name>A0A645CJB9_9ZZZZ</name>
<reference evidence="3" key="1">
    <citation type="submission" date="2019-08" db="EMBL/GenBank/DDBJ databases">
        <authorList>
            <person name="Kucharzyk K."/>
            <person name="Murdoch R.W."/>
            <person name="Higgins S."/>
            <person name="Loffler F."/>
        </authorList>
    </citation>
    <scope>NUCLEOTIDE SEQUENCE</scope>
</reference>
<dbReference type="Gene3D" id="3.30.1330.60">
    <property type="entry name" value="OmpA-like domain"/>
    <property type="match status" value="1"/>
</dbReference>
<evidence type="ECO:0000259" key="2">
    <source>
        <dbReference type="PROSITE" id="PS51123"/>
    </source>
</evidence>
<evidence type="ECO:0000256" key="1">
    <source>
        <dbReference type="SAM" id="MobiDB-lite"/>
    </source>
</evidence>
<sequence>MSTYGKAWDEPVADNATPAGRAQNRRVEVFITANKAMIQQAEQGR</sequence>
<gene>
    <name evidence="3" type="ORF">SDC9_123861</name>
</gene>
<comment type="caution">
    <text evidence="3">The sequence shown here is derived from an EMBL/GenBank/DDBJ whole genome shotgun (WGS) entry which is preliminary data.</text>
</comment>
<dbReference type="EMBL" id="VSSQ01027555">
    <property type="protein sequence ID" value="MPM76862.1"/>
    <property type="molecule type" value="Genomic_DNA"/>
</dbReference>
<dbReference type="InterPro" id="IPR006665">
    <property type="entry name" value="OmpA-like"/>
</dbReference>
<dbReference type="SUPFAM" id="SSF103088">
    <property type="entry name" value="OmpA-like"/>
    <property type="match status" value="1"/>
</dbReference>